<comment type="caution">
    <text evidence="8">The sequence shown here is derived from an EMBL/GenBank/DDBJ whole genome shotgun (WGS) entry which is preliminary data.</text>
</comment>
<dbReference type="PANTHER" id="PTHR30329:SF21">
    <property type="entry name" value="LIPOPROTEIN YIAD-RELATED"/>
    <property type="match status" value="1"/>
</dbReference>
<dbReference type="RefSeq" id="WP_408177675.1">
    <property type="nucleotide sequence ID" value="NZ_JAQQEZ010000008.1"/>
</dbReference>
<organism evidence="8 9">
    <name type="scientific">Paraburkholderia dipogonis</name>
    <dbReference type="NCBI Taxonomy" id="1211383"/>
    <lineage>
        <taxon>Bacteria</taxon>
        <taxon>Pseudomonadati</taxon>
        <taxon>Pseudomonadota</taxon>
        <taxon>Betaproteobacteria</taxon>
        <taxon>Burkholderiales</taxon>
        <taxon>Burkholderiaceae</taxon>
        <taxon>Paraburkholderia</taxon>
    </lineage>
</organism>
<evidence type="ECO:0000256" key="6">
    <source>
        <dbReference type="SAM" id="SignalP"/>
    </source>
</evidence>
<feature type="signal peptide" evidence="6">
    <location>
        <begin position="1"/>
        <end position="18"/>
    </location>
</feature>
<keyword evidence="3" id="KW-0998">Cell outer membrane</keyword>
<evidence type="ECO:0000256" key="1">
    <source>
        <dbReference type="ARBA" id="ARBA00004442"/>
    </source>
</evidence>
<evidence type="ECO:0000259" key="7">
    <source>
        <dbReference type="PROSITE" id="PS51123"/>
    </source>
</evidence>
<dbReference type="InterPro" id="IPR006665">
    <property type="entry name" value="OmpA-like"/>
</dbReference>
<feature type="domain" description="OmpA-like" evidence="7">
    <location>
        <begin position="236"/>
        <end position="362"/>
    </location>
</feature>
<evidence type="ECO:0000256" key="2">
    <source>
        <dbReference type="ARBA" id="ARBA00023136"/>
    </source>
</evidence>
<evidence type="ECO:0000313" key="9">
    <source>
        <dbReference type="Proteomes" id="UP001629230"/>
    </source>
</evidence>
<dbReference type="PROSITE" id="PS51257">
    <property type="entry name" value="PROKAR_LIPOPROTEIN"/>
    <property type="match status" value="1"/>
</dbReference>
<dbReference type="PROSITE" id="PS51123">
    <property type="entry name" value="OMPA_2"/>
    <property type="match status" value="1"/>
</dbReference>
<feature type="chain" id="PRO_5046835282" evidence="6">
    <location>
        <begin position="19"/>
        <end position="363"/>
    </location>
</feature>
<accession>A0ABW9AP11</accession>
<dbReference type="EMBL" id="JAQQEZ010000008">
    <property type="protein sequence ID" value="MFM0002322.1"/>
    <property type="molecule type" value="Genomic_DNA"/>
</dbReference>
<dbReference type="Gene3D" id="3.30.1330.60">
    <property type="entry name" value="OmpA-like domain"/>
    <property type="match status" value="1"/>
</dbReference>
<dbReference type="InterPro" id="IPR036737">
    <property type="entry name" value="OmpA-like_sf"/>
</dbReference>
<protein>
    <submittedName>
        <fullName evidence="8">OmpA family protein</fullName>
    </submittedName>
</protein>
<evidence type="ECO:0000256" key="5">
    <source>
        <dbReference type="SAM" id="MobiDB-lite"/>
    </source>
</evidence>
<feature type="region of interest" description="Disordered" evidence="5">
    <location>
        <begin position="214"/>
        <end position="237"/>
    </location>
</feature>
<dbReference type="Pfam" id="PF00691">
    <property type="entry name" value="OmpA"/>
    <property type="match status" value="1"/>
</dbReference>
<name>A0ABW9AP11_9BURK</name>
<dbReference type="InterPro" id="IPR050330">
    <property type="entry name" value="Bact_OuterMem_StrucFunc"/>
</dbReference>
<sequence length="363" mass="39171">MKHQLMVLVCALALTACADHGARDRLGVQDATLLHSGFGVTQDEAAGAVNSQWISTYAPVVSSGTALALLQTRLDRLPGDKNGYFQAKAQCWINAAQQARQADDHWGFVEEAIGQAAMITMSLENGAPLSAVNPALRTVSTVRPDLWKIVNTIKSDPAVAQCPQALPPLACAEVELMQSGHDAWRRSFSNAEKRLPEVQDNLRQSAETALQCKQAVQTPTSAPAPARGPASASAANSPRTIALKTDSLFRFNGGDAAAILPAGKRQLNDVAMRLKKIPAMCELKVTGYADRLGDKFYNIGLSMQRAYTIERYLRARGVSLPMTAQGRGSENPLVDCQQTKRDVLMRCLAPNRRVEIELVAVAP</sequence>
<dbReference type="SUPFAM" id="SSF103088">
    <property type="entry name" value="OmpA-like"/>
    <property type="match status" value="1"/>
</dbReference>
<keyword evidence="2 4" id="KW-0472">Membrane</keyword>
<dbReference type="Proteomes" id="UP001629230">
    <property type="component" value="Unassembled WGS sequence"/>
</dbReference>
<proteinExistence type="predicted"/>
<dbReference type="PRINTS" id="PR01021">
    <property type="entry name" value="OMPADOMAIN"/>
</dbReference>
<dbReference type="InterPro" id="IPR006664">
    <property type="entry name" value="OMP_bac"/>
</dbReference>
<dbReference type="PANTHER" id="PTHR30329">
    <property type="entry name" value="STATOR ELEMENT OF FLAGELLAR MOTOR COMPLEX"/>
    <property type="match status" value="1"/>
</dbReference>
<keyword evidence="6" id="KW-0732">Signal</keyword>
<evidence type="ECO:0000256" key="3">
    <source>
        <dbReference type="ARBA" id="ARBA00023237"/>
    </source>
</evidence>
<keyword evidence="9" id="KW-1185">Reference proteome</keyword>
<reference evidence="8 9" key="1">
    <citation type="journal article" date="2024" name="Chem. Sci.">
        <title>Discovery of megapolipeptins by genome mining of a Burkholderiales bacteria collection.</title>
        <authorList>
            <person name="Paulo B.S."/>
            <person name="Recchia M.J.J."/>
            <person name="Lee S."/>
            <person name="Fergusson C.H."/>
            <person name="Romanowski S.B."/>
            <person name="Hernandez A."/>
            <person name="Krull N."/>
            <person name="Liu D.Y."/>
            <person name="Cavanagh H."/>
            <person name="Bos A."/>
            <person name="Gray C.A."/>
            <person name="Murphy B.T."/>
            <person name="Linington R.G."/>
            <person name="Eustaquio A.S."/>
        </authorList>
    </citation>
    <scope>NUCLEOTIDE SEQUENCE [LARGE SCALE GENOMIC DNA]</scope>
    <source>
        <strain evidence="8 9">RL17-350-BIC-A</strain>
    </source>
</reference>
<comment type="subcellular location">
    <subcellularLocation>
        <location evidence="1">Cell outer membrane</location>
    </subcellularLocation>
</comment>
<evidence type="ECO:0000313" key="8">
    <source>
        <dbReference type="EMBL" id="MFM0002322.1"/>
    </source>
</evidence>
<dbReference type="CDD" id="cd07185">
    <property type="entry name" value="OmpA_C-like"/>
    <property type="match status" value="1"/>
</dbReference>
<feature type="compositionally biased region" description="Low complexity" evidence="5">
    <location>
        <begin position="221"/>
        <end position="237"/>
    </location>
</feature>
<evidence type="ECO:0000256" key="4">
    <source>
        <dbReference type="PROSITE-ProRule" id="PRU00473"/>
    </source>
</evidence>
<gene>
    <name evidence="8" type="ORF">PQR57_14980</name>
</gene>